<evidence type="ECO:0000259" key="1">
    <source>
        <dbReference type="Pfam" id="PF04471"/>
    </source>
</evidence>
<dbReference type="RefSeq" id="WP_282336102.1">
    <property type="nucleotide sequence ID" value="NZ_JASBRG010000007.1"/>
</dbReference>
<name>A0ABT6RHD0_9BACT</name>
<comment type="caution">
    <text evidence="2">The sequence shown here is derived from an EMBL/GenBank/DDBJ whole genome shotgun (WGS) entry which is preliminary data.</text>
</comment>
<gene>
    <name evidence="2" type="ORF">QJ048_19480</name>
</gene>
<reference evidence="2 3" key="1">
    <citation type="submission" date="2023-05" db="EMBL/GenBank/DDBJ databases">
        <title>Genome sequence of Pinibacter sp. MAH-24.</title>
        <authorList>
            <person name="Huq M.A."/>
        </authorList>
    </citation>
    <scope>NUCLEOTIDE SEQUENCE [LARGE SCALE GENOMIC DNA]</scope>
    <source>
        <strain evidence="2 3">MAH-24</strain>
    </source>
</reference>
<keyword evidence="2" id="KW-0255">Endonuclease</keyword>
<feature type="domain" description="Restriction endonuclease type IV Mrr" evidence="1">
    <location>
        <begin position="4"/>
        <end position="117"/>
    </location>
</feature>
<protein>
    <submittedName>
        <fullName evidence="2">Restriction endonuclease</fullName>
    </submittedName>
</protein>
<keyword evidence="2" id="KW-0540">Nuclease</keyword>
<dbReference type="PANTHER" id="PTHR30015">
    <property type="entry name" value="MRR RESTRICTION SYSTEM PROTEIN"/>
    <property type="match status" value="1"/>
</dbReference>
<dbReference type="InterPro" id="IPR011856">
    <property type="entry name" value="tRNA_endonuc-like_dom_sf"/>
</dbReference>
<dbReference type="SUPFAM" id="SSF52980">
    <property type="entry name" value="Restriction endonuclease-like"/>
    <property type="match status" value="1"/>
</dbReference>
<dbReference type="InterPro" id="IPR011335">
    <property type="entry name" value="Restrct_endonuc-II-like"/>
</dbReference>
<organism evidence="2 3">
    <name type="scientific">Pinibacter soli</name>
    <dbReference type="NCBI Taxonomy" id="3044211"/>
    <lineage>
        <taxon>Bacteria</taxon>
        <taxon>Pseudomonadati</taxon>
        <taxon>Bacteroidota</taxon>
        <taxon>Chitinophagia</taxon>
        <taxon>Chitinophagales</taxon>
        <taxon>Chitinophagaceae</taxon>
        <taxon>Pinibacter</taxon>
    </lineage>
</organism>
<dbReference type="PANTHER" id="PTHR30015:SF7">
    <property type="entry name" value="TYPE IV METHYL-DIRECTED RESTRICTION ENZYME ECOKMRR"/>
    <property type="match status" value="1"/>
</dbReference>
<dbReference type="Gene3D" id="3.40.1350.10">
    <property type="match status" value="1"/>
</dbReference>
<accession>A0ABT6RHD0</accession>
<keyword evidence="3" id="KW-1185">Reference proteome</keyword>
<sequence length="296" mass="34370">MSNRKQSWQEFEEMIYAIYKELEPHANVTHNDSILGLESGTMRQIDISVRKKIAGHEILMVIQAKDLKRAADVNVVGEFRSVLQDICAQKGILICNVGFTKAAKEYAKRCKIELCSAHDASKVNWQTKIEIPVLKTSMAIKTKINTQYFPKAPMTVDRLQIPDVITAMEYFVSKLEKDEILKTQGKHLLDLDASRLFNDDMHQWDLKAKIEYDVTHRYHFKFFTPTDYRGIKDFVSNNFKPSFIEFNEEIPFLNDGTWTHVENPDLIPLNAFHLNIEFTEIDILKKKLLKIDFVEP</sequence>
<dbReference type="Proteomes" id="UP001226434">
    <property type="component" value="Unassembled WGS sequence"/>
</dbReference>
<dbReference type="InterPro" id="IPR007560">
    <property type="entry name" value="Restrct_endonuc_IV_Mrr"/>
</dbReference>
<dbReference type="Pfam" id="PF04471">
    <property type="entry name" value="Mrr_cat"/>
    <property type="match status" value="1"/>
</dbReference>
<dbReference type="EMBL" id="JASBRG010000007">
    <property type="protein sequence ID" value="MDI3321982.1"/>
    <property type="molecule type" value="Genomic_DNA"/>
</dbReference>
<keyword evidence="2" id="KW-0378">Hydrolase</keyword>
<evidence type="ECO:0000313" key="3">
    <source>
        <dbReference type="Proteomes" id="UP001226434"/>
    </source>
</evidence>
<dbReference type="InterPro" id="IPR052906">
    <property type="entry name" value="Type_IV_Methyl-Rstrct_Enzyme"/>
</dbReference>
<evidence type="ECO:0000313" key="2">
    <source>
        <dbReference type="EMBL" id="MDI3321982.1"/>
    </source>
</evidence>
<dbReference type="GO" id="GO:0004519">
    <property type="term" value="F:endonuclease activity"/>
    <property type="evidence" value="ECO:0007669"/>
    <property type="project" value="UniProtKB-KW"/>
</dbReference>
<proteinExistence type="predicted"/>